<dbReference type="Gene3D" id="1.10.1660.10">
    <property type="match status" value="1"/>
</dbReference>
<keyword evidence="5" id="KW-0476">Mercury</keyword>
<comment type="caution">
    <text evidence="12">The sequence shown here is derived from an EMBL/GenBank/DDBJ whole genome shotgun (WGS) entry which is preliminary data.</text>
</comment>
<organism evidence="12 13">
    <name type="scientific">Thiobacillus denitrificans</name>
    <dbReference type="NCBI Taxonomy" id="36861"/>
    <lineage>
        <taxon>Bacteria</taxon>
        <taxon>Pseudomonadati</taxon>
        <taxon>Pseudomonadota</taxon>
        <taxon>Betaproteobacteria</taxon>
        <taxon>Nitrosomonadales</taxon>
        <taxon>Thiobacillaceae</taxon>
        <taxon>Thiobacillus</taxon>
    </lineage>
</organism>
<evidence type="ECO:0000256" key="3">
    <source>
        <dbReference type="ARBA" id="ARBA00022491"/>
    </source>
</evidence>
<keyword evidence="13" id="KW-1185">Reference proteome</keyword>
<dbReference type="CDD" id="cd04783">
    <property type="entry name" value="HTH_MerR1"/>
    <property type="match status" value="1"/>
</dbReference>
<name>A0A106BF53_THIDE</name>
<keyword evidence="3" id="KW-0678">Repressor</keyword>
<dbReference type="SUPFAM" id="SSF46955">
    <property type="entry name" value="Putative DNA-binding domain"/>
    <property type="match status" value="1"/>
</dbReference>
<protein>
    <recommendedName>
        <fullName evidence="1">Mercuric resistance operon regulatory protein</fullName>
    </recommendedName>
</protein>
<dbReference type="InterPro" id="IPR000551">
    <property type="entry name" value="MerR-type_HTH_dom"/>
</dbReference>
<dbReference type="PRINTS" id="PR00040">
    <property type="entry name" value="HTHMERR"/>
</dbReference>
<dbReference type="GO" id="GO:0045340">
    <property type="term" value="F:mercury ion binding"/>
    <property type="evidence" value="ECO:0007669"/>
    <property type="project" value="InterPro"/>
</dbReference>
<evidence type="ECO:0000256" key="5">
    <source>
        <dbReference type="ARBA" id="ARBA00022914"/>
    </source>
</evidence>
<evidence type="ECO:0000259" key="11">
    <source>
        <dbReference type="PROSITE" id="PS50937"/>
    </source>
</evidence>
<evidence type="ECO:0000256" key="1">
    <source>
        <dbReference type="ARBA" id="ARBA00017146"/>
    </source>
</evidence>
<dbReference type="PATRIC" id="fig|36861.3.peg.3206"/>
<dbReference type="SMART" id="SM00422">
    <property type="entry name" value="HTH_MERR"/>
    <property type="match status" value="1"/>
</dbReference>
<proteinExistence type="predicted"/>
<feature type="domain" description="HTH merR-type" evidence="11">
    <location>
        <begin position="5"/>
        <end position="74"/>
    </location>
</feature>
<comment type="function">
    <text evidence="10">Mediates the mercuric-dependent induction of mercury resistance operon. In the absence of mercury MerR represses transcription by binding tightly to the mer operator region; when mercury is present the dimeric complex binds a single ion and becomes a potent transcriptional activator, while remaining bound to the mer site.</text>
</comment>
<dbReference type="PROSITE" id="PS50937">
    <property type="entry name" value="HTH_MERR_2"/>
    <property type="match status" value="1"/>
</dbReference>
<dbReference type="PROSITE" id="PS00552">
    <property type="entry name" value="HTH_MERR_1"/>
    <property type="match status" value="1"/>
</dbReference>
<keyword evidence="7" id="KW-0238">DNA-binding</keyword>
<dbReference type="InterPro" id="IPR047057">
    <property type="entry name" value="MerR_fam"/>
</dbReference>
<evidence type="ECO:0000256" key="4">
    <source>
        <dbReference type="ARBA" id="ARBA00022723"/>
    </source>
</evidence>
<evidence type="ECO:0000256" key="9">
    <source>
        <dbReference type="ARBA" id="ARBA00023163"/>
    </source>
</evidence>
<keyword evidence="2" id="KW-0475">Mercuric resistance</keyword>
<dbReference type="OrthoDB" id="9808480at2"/>
<dbReference type="Proteomes" id="UP000064243">
    <property type="component" value="Unassembled WGS sequence"/>
</dbReference>
<evidence type="ECO:0000313" key="12">
    <source>
        <dbReference type="EMBL" id="KVW91342.1"/>
    </source>
</evidence>
<dbReference type="NCBIfam" id="TIGR02051">
    <property type="entry name" value="MerR"/>
    <property type="match status" value="1"/>
</dbReference>
<keyword evidence="4" id="KW-0479">Metal-binding</keyword>
<dbReference type="InterPro" id="IPR011794">
    <property type="entry name" value="MerR"/>
</dbReference>
<evidence type="ECO:0000256" key="10">
    <source>
        <dbReference type="ARBA" id="ARBA00024874"/>
    </source>
</evidence>
<dbReference type="RefSeq" id="WP_059759367.1">
    <property type="nucleotide sequence ID" value="NZ_LDUG01000061.1"/>
</dbReference>
<dbReference type="EMBL" id="LDUG01000061">
    <property type="protein sequence ID" value="KVW91342.1"/>
    <property type="molecule type" value="Genomic_DNA"/>
</dbReference>
<evidence type="ECO:0000256" key="7">
    <source>
        <dbReference type="ARBA" id="ARBA00023125"/>
    </source>
</evidence>
<reference evidence="12 13" key="1">
    <citation type="journal article" date="2015" name="Appl. Environ. Microbiol.">
        <title>Aerobic and Anaerobic Thiosulfate Oxidation by a Cold-Adapted, Subglacial Chemoautotroph.</title>
        <authorList>
            <person name="Harrold Z.R."/>
            <person name="Skidmore M.L."/>
            <person name="Hamilton T.L."/>
            <person name="Desch L."/>
            <person name="Amada K."/>
            <person name="van Gelder W."/>
            <person name="Glover K."/>
            <person name="Roden E.E."/>
            <person name="Boyd E.S."/>
        </authorList>
    </citation>
    <scope>NUCLEOTIDE SEQUENCE [LARGE SCALE GENOMIC DNA]</scope>
    <source>
        <strain evidence="12 13">RG</strain>
    </source>
</reference>
<evidence type="ECO:0000256" key="8">
    <source>
        <dbReference type="ARBA" id="ARBA00023159"/>
    </source>
</evidence>
<sequence length="137" mass="14974">MTTLGHTIGALARAAGVNVETIRFYQRRGLLTEPDKPLGGIRHYAEADVARVLFIKAAQRIGFTLDEIAQLLKLDDGAHCSEARAIAEHKLTDVRQRLSDLQRIEAALAQLVDRCASHRGQVSCPLIDALQPMPPVA</sequence>
<dbReference type="InterPro" id="IPR009061">
    <property type="entry name" value="DNA-bd_dom_put_sf"/>
</dbReference>
<keyword evidence="6" id="KW-0805">Transcription regulation</keyword>
<dbReference type="AlphaFoldDB" id="A0A106BF53"/>
<accession>A0A106BF53</accession>
<dbReference type="PANTHER" id="PTHR30204:SF69">
    <property type="entry name" value="MERR-FAMILY TRANSCRIPTIONAL REGULATOR"/>
    <property type="match status" value="1"/>
</dbReference>
<gene>
    <name evidence="12" type="ORF">ABW22_16245</name>
</gene>
<evidence type="ECO:0000256" key="6">
    <source>
        <dbReference type="ARBA" id="ARBA00023015"/>
    </source>
</evidence>
<keyword evidence="9" id="KW-0804">Transcription</keyword>
<evidence type="ECO:0000313" key="13">
    <source>
        <dbReference type="Proteomes" id="UP000064243"/>
    </source>
</evidence>
<keyword evidence="8" id="KW-0010">Activator</keyword>
<dbReference type="GO" id="GO:0003700">
    <property type="term" value="F:DNA-binding transcription factor activity"/>
    <property type="evidence" value="ECO:0007669"/>
    <property type="project" value="InterPro"/>
</dbReference>
<dbReference type="STRING" id="1123392.GCA_000376425_01929"/>
<dbReference type="PANTHER" id="PTHR30204">
    <property type="entry name" value="REDOX-CYCLING DRUG-SENSING TRANSCRIPTIONAL ACTIVATOR SOXR"/>
    <property type="match status" value="1"/>
</dbReference>
<evidence type="ECO:0000256" key="2">
    <source>
        <dbReference type="ARBA" id="ARBA00022466"/>
    </source>
</evidence>
<dbReference type="GO" id="GO:0003677">
    <property type="term" value="F:DNA binding"/>
    <property type="evidence" value="ECO:0007669"/>
    <property type="project" value="UniProtKB-KW"/>
</dbReference>
<dbReference type="Pfam" id="PF13411">
    <property type="entry name" value="MerR_1"/>
    <property type="match status" value="1"/>
</dbReference>
<dbReference type="GO" id="GO:0046689">
    <property type="term" value="P:response to mercury ion"/>
    <property type="evidence" value="ECO:0007669"/>
    <property type="project" value="UniProtKB-KW"/>
</dbReference>